<dbReference type="EMBL" id="GBXM01065963">
    <property type="protein sequence ID" value="JAH42614.1"/>
    <property type="molecule type" value="Transcribed_RNA"/>
</dbReference>
<name>A0A0E9SMK8_ANGAN</name>
<organism evidence="1">
    <name type="scientific">Anguilla anguilla</name>
    <name type="common">European freshwater eel</name>
    <name type="synonym">Muraena anguilla</name>
    <dbReference type="NCBI Taxonomy" id="7936"/>
    <lineage>
        <taxon>Eukaryota</taxon>
        <taxon>Metazoa</taxon>
        <taxon>Chordata</taxon>
        <taxon>Craniata</taxon>
        <taxon>Vertebrata</taxon>
        <taxon>Euteleostomi</taxon>
        <taxon>Actinopterygii</taxon>
        <taxon>Neopterygii</taxon>
        <taxon>Teleostei</taxon>
        <taxon>Anguilliformes</taxon>
        <taxon>Anguillidae</taxon>
        <taxon>Anguilla</taxon>
    </lineage>
</organism>
<proteinExistence type="predicted"/>
<dbReference type="AlphaFoldDB" id="A0A0E9SMK8"/>
<reference evidence="1" key="1">
    <citation type="submission" date="2014-11" db="EMBL/GenBank/DDBJ databases">
        <authorList>
            <person name="Amaro Gonzalez C."/>
        </authorList>
    </citation>
    <scope>NUCLEOTIDE SEQUENCE</scope>
</reference>
<protein>
    <submittedName>
        <fullName evidence="1">Uncharacterized protein</fullName>
    </submittedName>
</protein>
<reference evidence="1" key="2">
    <citation type="journal article" date="2015" name="Fish Shellfish Immunol.">
        <title>Early steps in the European eel (Anguilla anguilla)-Vibrio vulnificus interaction in the gills: Role of the RtxA13 toxin.</title>
        <authorList>
            <person name="Callol A."/>
            <person name="Pajuelo D."/>
            <person name="Ebbesson L."/>
            <person name="Teles M."/>
            <person name="MacKenzie S."/>
            <person name="Amaro C."/>
        </authorList>
    </citation>
    <scope>NUCLEOTIDE SEQUENCE</scope>
</reference>
<evidence type="ECO:0000313" key="1">
    <source>
        <dbReference type="EMBL" id="JAH42614.1"/>
    </source>
</evidence>
<accession>A0A0E9SMK8</accession>
<sequence>MFILASELNFSKCTTYVYLLRTRKSACEIHTVHVAR</sequence>